<dbReference type="SMART" id="SM00283">
    <property type="entry name" value="MA"/>
    <property type="match status" value="1"/>
</dbReference>
<dbReference type="GO" id="GO:0016020">
    <property type="term" value="C:membrane"/>
    <property type="evidence" value="ECO:0007669"/>
    <property type="project" value="InterPro"/>
</dbReference>
<sequence length="738" mass="77996">MVGFGAVISTQASATLQDDVENDLRTLSETRTAELDSWLGSVQREAVLTSQLEAVRSGDGEAIDRALTDQFESGAVPPDVVAIHYLNTESMVFAESTNDEFEGLSPAEQGAPFATDPPQFDGPGDTYVTEPFSVPAADHPVVAVVTPVPGVENRALVFMTDLAARSSSLANANDDTSTVVVNGDGQYVTHPNASRILTDHEGHETNASAAAGATTFMDMGDRLMASTAMETRDWTVMIHSPKEAAYALGSQINSDLVGLVLLAIINLGLVGVTIGSNTIVSLRRVSERAESMADGDLEVDLATTREDEIGALYRSFQDMRDSIREQIAETDEARAEAEEAREEAEQARQRAEREAAEMESMTTHLEAKATEYGDVLSEAADGDLTRRVDPDSENASMASVGESINETLDALEETISRMKSFAGDVSAASEQVGTNAERVDQASEQVTASISEIFDGTTEQSERLEGAAGEMENLSATAQQVASSAQQVATTSQRAAEVGEEGREAAQRAIEEMSAIEGETEETVAAINDLDDELDEIGQIVSVITEIVEQTNMLALNASIEAAHADGDGAGFAVVADEIKGLAEETKEAAGDIESRIDGIQAQAGETVDRMESTSERVTDGVGTVEGAVDALETIVEHTEEVDTGIQEIDDATEEQARTAQEVMGTIDELTAISQQTATEADTVAGAADDQSQSIDQVATSARDLRQRAEELTTALARFETRTGGGNAGTAATAATDD</sequence>
<dbReference type="PROSITE" id="PS50111">
    <property type="entry name" value="CHEMOTAXIS_TRANSDUC_2"/>
    <property type="match status" value="1"/>
</dbReference>
<accession>M0CQZ9</accession>
<dbReference type="CDD" id="cd06225">
    <property type="entry name" value="HAMP"/>
    <property type="match status" value="1"/>
</dbReference>
<dbReference type="GO" id="GO:0006935">
    <property type="term" value="P:chemotaxis"/>
    <property type="evidence" value="ECO:0007669"/>
    <property type="project" value="InterPro"/>
</dbReference>
<evidence type="ECO:0000256" key="4">
    <source>
        <dbReference type="SAM" id="MobiDB-lite"/>
    </source>
</evidence>
<comment type="caution">
    <text evidence="7">The sequence shown here is derived from an EMBL/GenBank/DDBJ whole genome shotgun (WGS) entry which is preliminary data.</text>
</comment>
<proteinExistence type="inferred from homology"/>
<feature type="domain" description="HAMP" evidence="6">
    <location>
        <begin position="276"/>
        <end position="328"/>
    </location>
</feature>
<dbReference type="PANTHER" id="PTHR32089:SF112">
    <property type="entry name" value="LYSOZYME-LIKE PROTEIN-RELATED"/>
    <property type="match status" value="1"/>
</dbReference>
<name>M0CQZ9_9EURY</name>
<dbReference type="Gene3D" id="3.30.450.20">
    <property type="entry name" value="PAS domain"/>
    <property type="match status" value="2"/>
</dbReference>
<dbReference type="EMBL" id="AOIU01000023">
    <property type="protein sequence ID" value="ELZ25685.1"/>
    <property type="molecule type" value="Genomic_DNA"/>
</dbReference>
<evidence type="ECO:0000256" key="2">
    <source>
        <dbReference type="ARBA" id="ARBA00029447"/>
    </source>
</evidence>
<dbReference type="InterPro" id="IPR003660">
    <property type="entry name" value="HAMP_dom"/>
</dbReference>
<dbReference type="CDD" id="cd11386">
    <property type="entry name" value="MCP_signal"/>
    <property type="match status" value="1"/>
</dbReference>
<dbReference type="SUPFAM" id="SSF58104">
    <property type="entry name" value="Methyl-accepting chemotaxis protein (MCP) signaling domain"/>
    <property type="match status" value="1"/>
</dbReference>
<dbReference type="GO" id="GO:0007165">
    <property type="term" value="P:signal transduction"/>
    <property type="evidence" value="ECO:0007669"/>
    <property type="project" value="UniProtKB-KW"/>
</dbReference>
<keyword evidence="1 3" id="KW-0807">Transducer</keyword>
<feature type="compositionally biased region" description="Low complexity" evidence="4">
    <location>
        <begin position="729"/>
        <end position="738"/>
    </location>
</feature>
<evidence type="ECO:0000313" key="8">
    <source>
        <dbReference type="Proteomes" id="UP000011626"/>
    </source>
</evidence>
<dbReference type="Pfam" id="PF00015">
    <property type="entry name" value="MCPsignal"/>
    <property type="match status" value="1"/>
</dbReference>
<dbReference type="Proteomes" id="UP000011626">
    <property type="component" value="Unassembled WGS sequence"/>
</dbReference>
<organism evidence="7 8">
    <name type="scientific">Halosimplex carlsbadense 2-9-1</name>
    <dbReference type="NCBI Taxonomy" id="797114"/>
    <lineage>
        <taxon>Archaea</taxon>
        <taxon>Methanobacteriati</taxon>
        <taxon>Methanobacteriota</taxon>
        <taxon>Stenosarchaea group</taxon>
        <taxon>Halobacteria</taxon>
        <taxon>Halobacteriales</taxon>
        <taxon>Haloarculaceae</taxon>
        <taxon>Halosimplex</taxon>
    </lineage>
</organism>
<evidence type="ECO:0000259" key="5">
    <source>
        <dbReference type="PROSITE" id="PS50111"/>
    </source>
</evidence>
<evidence type="ECO:0000256" key="3">
    <source>
        <dbReference type="PROSITE-ProRule" id="PRU00284"/>
    </source>
</evidence>
<protein>
    <submittedName>
        <fullName evidence="7">MCP domain-containing signal transducer</fullName>
    </submittedName>
</protein>
<dbReference type="PRINTS" id="PR00260">
    <property type="entry name" value="CHEMTRNSDUCR"/>
</dbReference>
<dbReference type="Gene3D" id="6.10.250.1910">
    <property type="match status" value="1"/>
</dbReference>
<evidence type="ECO:0000256" key="1">
    <source>
        <dbReference type="ARBA" id="ARBA00023224"/>
    </source>
</evidence>
<dbReference type="Pfam" id="PF00672">
    <property type="entry name" value="HAMP"/>
    <property type="match status" value="1"/>
</dbReference>
<dbReference type="InterPro" id="IPR004089">
    <property type="entry name" value="MCPsignal_dom"/>
</dbReference>
<dbReference type="GO" id="GO:0004888">
    <property type="term" value="F:transmembrane signaling receptor activity"/>
    <property type="evidence" value="ECO:0007669"/>
    <property type="project" value="InterPro"/>
</dbReference>
<dbReference type="Gene3D" id="1.10.287.950">
    <property type="entry name" value="Methyl-accepting chemotaxis protein"/>
    <property type="match status" value="1"/>
</dbReference>
<comment type="similarity">
    <text evidence="2">Belongs to the methyl-accepting chemotaxis (MCP) protein family.</text>
</comment>
<evidence type="ECO:0000259" key="6">
    <source>
        <dbReference type="PROSITE" id="PS50885"/>
    </source>
</evidence>
<reference evidence="7 8" key="1">
    <citation type="journal article" date="2014" name="PLoS Genet.">
        <title>Phylogenetically driven sequencing of extremely halophilic archaea reveals strategies for static and dynamic osmo-response.</title>
        <authorList>
            <person name="Becker E.A."/>
            <person name="Seitzer P.M."/>
            <person name="Tritt A."/>
            <person name="Larsen D."/>
            <person name="Krusor M."/>
            <person name="Yao A.I."/>
            <person name="Wu D."/>
            <person name="Madern D."/>
            <person name="Eisen J.A."/>
            <person name="Darling A.E."/>
            <person name="Facciotti M.T."/>
        </authorList>
    </citation>
    <scope>NUCLEOTIDE SEQUENCE [LARGE SCALE GENOMIC DNA]</scope>
    <source>
        <strain evidence="7 8">2-9-1</strain>
    </source>
</reference>
<feature type="region of interest" description="Disordered" evidence="4">
    <location>
        <begin position="330"/>
        <end position="353"/>
    </location>
</feature>
<dbReference type="PANTHER" id="PTHR32089">
    <property type="entry name" value="METHYL-ACCEPTING CHEMOTAXIS PROTEIN MCPB"/>
    <property type="match status" value="1"/>
</dbReference>
<dbReference type="InterPro" id="IPR004090">
    <property type="entry name" value="Chemotax_Me-accpt_rcpt"/>
</dbReference>
<gene>
    <name evidence="7" type="ORF">C475_09509</name>
</gene>
<dbReference type="PATRIC" id="fig|797114.5.peg.1935"/>
<feature type="region of interest" description="Disordered" evidence="4">
    <location>
        <begin position="719"/>
        <end position="738"/>
    </location>
</feature>
<dbReference type="STRING" id="797114.C475_09509"/>
<dbReference type="eggNOG" id="arCOG02320">
    <property type="taxonomic scope" value="Archaea"/>
</dbReference>
<evidence type="ECO:0000313" key="7">
    <source>
        <dbReference type="EMBL" id="ELZ25685.1"/>
    </source>
</evidence>
<dbReference type="SMART" id="SM00304">
    <property type="entry name" value="HAMP"/>
    <property type="match status" value="2"/>
</dbReference>
<feature type="domain" description="HAMP" evidence="6">
    <location>
        <begin position="374"/>
        <end position="416"/>
    </location>
</feature>
<dbReference type="PROSITE" id="PS50885">
    <property type="entry name" value="HAMP"/>
    <property type="match status" value="2"/>
</dbReference>
<keyword evidence="8" id="KW-1185">Reference proteome</keyword>
<dbReference type="RefSeq" id="WP_006883577.1">
    <property type="nucleotide sequence ID" value="NZ_AOIU01000023.1"/>
</dbReference>
<dbReference type="AlphaFoldDB" id="M0CQZ9"/>
<feature type="domain" description="Methyl-accepting transducer" evidence="5">
    <location>
        <begin position="435"/>
        <end position="671"/>
    </location>
</feature>